<accession>A0AAW8Q5E5</accession>
<reference evidence="1" key="1">
    <citation type="submission" date="2023-06" db="EMBL/GenBank/DDBJ databases">
        <title>Genomic Diversity of Vibrio spp. and Metagenomic Analysis of Pathogens in Florida Gulf Coastal Waters Following Hurricane Ian.</title>
        <authorList>
            <person name="Brumfield K.D."/>
        </authorList>
    </citation>
    <scope>NUCLEOTIDE SEQUENCE</scope>
    <source>
        <strain evidence="1">WBS2B-138</strain>
    </source>
</reference>
<name>A0AAW8Q5E5_VIBPH</name>
<evidence type="ECO:0000313" key="1">
    <source>
        <dbReference type="EMBL" id="MDS1823842.1"/>
    </source>
</evidence>
<sequence length="196" mass="21758">MVQLAILTGLDDDLNFIRSNKEKVLPVLTGVILYRQLNKIDQRKILEQAQSLGNARFFGKVQMLVAQSIAKPMWNPWSLSDSELQEYFKTHKAVSEFLSTWFITIEIKAEVGFVAAVVYALSKGQGAALIKEMAGAHIAEEAFGKLKMSSAVQQVGARAFFVAVILASVIKGFNEADAMSAKKELLRRNLLRPEDL</sequence>
<dbReference type="Proteomes" id="UP001253193">
    <property type="component" value="Unassembled WGS sequence"/>
</dbReference>
<gene>
    <name evidence="1" type="ORF">QX249_24685</name>
</gene>
<protein>
    <submittedName>
        <fullName evidence="1">Uncharacterized protein</fullName>
    </submittedName>
</protein>
<proteinExistence type="predicted"/>
<dbReference type="AlphaFoldDB" id="A0AAW8Q5E5"/>
<dbReference type="RefSeq" id="WP_311020925.1">
    <property type="nucleotide sequence ID" value="NZ_JAUHGG010000012.1"/>
</dbReference>
<organism evidence="1 2">
    <name type="scientific">Vibrio parahaemolyticus</name>
    <dbReference type="NCBI Taxonomy" id="670"/>
    <lineage>
        <taxon>Bacteria</taxon>
        <taxon>Pseudomonadati</taxon>
        <taxon>Pseudomonadota</taxon>
        <taxon>Gammaproteobacteria</taxon>
        <taxon>Vibrionales</taxon>
        <taxon>Vibrionaceae</taxon>
        <taxon>Vibrio</taxon>
    </lineage>
</organism>
<comment type="caution">
    <text evidence="1">The sequence shown here is derived from an EMBL/GenBank/DDBJ whole genome shotgun (WGS) entry which is preliminary data.</text>
</comment>
<dbReference type="EMBL" id="JAUHGG010000012">
    <property type="protein sequence ID" value="MDS1823842.1"/>
    <property type="molecule type" value="Genomic_DNA"/>
</dbReference>
<evidence type="ECO:0000313" key="2">
    <source>
        <dbReference type="Proteomes" id="UP001253193"/>
    </source>
</evidence>